<dbReference type="Proteomes" id="UP000282087">
    <property type="component" value="Unassembled WGS sequence"/>
</dbReference>
<accession>A0A3M6VCQ6</accession>
<gene>
    <name evidence="3" type="ORF">DD237_003605</name>
    <name evidence="2" type="ORF">DD238_006314</name>
</gene>
<evidence type="ECO:0000256" key="1">
    <source>
        <dbReference type="SAM" id="MobiDB-lite"/>
    </source>
</evidence>
<proteinExistence type="predicted"/>
<evidence type="ECO:0000313" key="3">
    <source>
        <dbReference type="EMBL" id="RQM14108.1"/>
    </source>
</evidence>
<dbReference type="AlphaFoldDB" id="A0A3M6VCQ6"/>
<feature type="region of interest" description="Disordered" evidence="1">
    <location>
        <begin position="1"/>
        <end position="129"/>
    </location>
</feature>
<feature type="compositionally biased region" description="Basic and acidic residues" evidence="1">
    <location>
        <begin position="95"/>
        <end position="109"/>
    </location>
</feature>
<dbReference type="Proteomes" id="UP000286097">
    <property type="component" value="Unassembled WGS sequence"/>
</dbReference>
<feature type="compositionally biased region" description="Basic residues" evidence="1">
    <location>
        <begin position="31"/>
        <end position="41"/>
    </location>
</feature>
<name>A0A3M6VCQ6_9STRA</name>
<protein>
    <submittedName>
        <fullName evidence="2">Uncharacterized protein</fullName>
    </submittedName>
</protein>
<dbReference type="VEuPathDB" id="FungiDB:DD237_003605"/>
<evidence type="ECO:0000313" key="5">
    <source>
        <dbReference type="Proteomes" id="UP000286097"/>
    </source>
</evidence>
<sequence length="142" mass="15259">MLHECTGKRGVFRVPRGGSFPNGPPSAQVSKKTKTTAKGHQGKTGEAAVGPERLDYAASRAGSGAAAKRQDHQVRDGAGMTKSTNRVHRRKTERRRREQRDHVVAEPAKKVNGGGRGEPPKMKPSVAADVRAWRATLGLSES</sequence>
<evidence type="ECO:0000313" key="2">
    <source>
        <dbReference type="EMBL" id="RMX62090.1"/>
    </source>
</evidence>
<keyword evidence="4" id="KW-1185">Reference proteome</keyword>
<reference evidence="4 5" key="1">
    <citation type="submission" date="2018-06" db="EMBL/GenBank/DDBJ databases">
        <title>Comparative genomics of downy mildews reveals potential adaptations to biotrophy.</title>
        <authorList>
            <person name="Fletcher K."/>
            <person name="Klosterman S.J."/>
            <person name="Derevnina L."/>
            <person name="Martin F."/>
            <person name="Koike S."/>
            <person name="Reyes Chin-Wo S."/>
            <person name="Mou B."/>
            <person name="Michelmore R."/>
        </authorList>
    </citation>
    <scope>NUCLEOTIDE SEQUENCE [LARGE SCALE GENOMIC DNA]</scope>
    <source>
        <strain evidence="3 5">R13</strain>
        <strain evidence="2 4">R14</strain>
    </source>
</reference>
<comment type="caution">
    <text evidence="2">The sequence shown here is derived from an EMBL/GenBank/DDBJ whole genome shotgun (WGS) entry which is preliminary data.</text>
</comment>
<dbReference type="EMBL" id="QLLG01000810">
    <property type="protein sequence ID" value="RMX62090.1"/>
    <property type="molecule type" value="Genomic_DNA"/>
</dbReference>
<organism evidence="2 4">
    <name type="scientific">Peronospora effusa</name>
    <dbReference type="NCBI Taxonomy" id="542832"/>
    <lineage>
        <taxon>Eukaryota</taxon>
        <taxon>Sar</taxon>
        <taxon>Stramenopiles</taxon>
        <taxon>Oomycota</taxon>
        <taxon>Peronosporomycetes</taxon>
        <taxon>Peronosporales</taxon>
        <taxon>Peronosporaceae</taxon>
        <taxon>Peronospora</taxon>
    </lineage>
</organism>
<dbReference type="EMBL" id="QKXF01000220">
    <property type="protein sequence ID" value="RQM14108.1"/>
    <property type="molecule type" value="Genomic_DNA"/>
</dbReference>
<feature type="compositionally biased region" description="Low complexity" evidence="1">
    <location>
        <begin position="57"/>
        <end position="67"/>
    </location>
</feature>
<feature type="compositionally biased region" description="Basic residues" evidence="1">
    <location>
        <begin position="85"/>
        <end position="94"/>
    </location>
</feature>
<evidence type="ECO:0000313" key="4">
    <source>
        <dbReference type="Proteomes" id="UP000282087"/>
    </source>
</evidence>